<dbReference type="EMBL" id="UAUE01000013">
    <property type="protein sequence ID" value="SPY96320.1"/>
    <property type="molecule type" value="Genomic_DNA"/>
</dbReference>
<proteinExistence type="inferred from homology"/>
<evidence type="ECO:0000256" key="2">
    <source>
        <dbReference type="ARBA" id="ARBA00022694"/>
    </source>
</evidence>
<dbReference type="NCBIfam" id="NF008089">
    <property type="entry name" value="PRK10829.1"/>
    <property type="match status" value="1"/>
</dbReference>
<dbReference type="InterPro" id="IPR051086">
    <property type="entry name" value="RNase_D-like"/>
</dbReference>
<evidence type="ECO:0000256" key="6">
    <source>
        <dbReference type="HAMAP-Rule" id="MF_01899"/>
    </source>
</evidence>
<dbReference type="PROSITE" id="PS50967">
    <property type="entry name" value="HRDC"/>
    <property type="match status" value="1"/>
</dbReference>
<dbReference type="PANTHER" id="PTHR47649:SF1">
    <property type="entry name" value="RIBONUCLEASE D"/>
    <property type="match status" value="1"/>
</dbReference>
<dbReference type="Pfam" id="PF01612">
    <property type="entry name" value="DNA_pol_A_exo1"/>
    <property type="match status" value="1"/>
</dbReference>
<dbReference type="Gene3D" id="3.30.420.10">
    <property type="entry name" value="Ribonuclease H-like superfamily/Ribonuclease H"/>
    <property type="match status" value="1"/>
</dbReference>
<comment type="cofactor">
    <cofactor evidence="6">
        <name>a divalent metal cation</name>
        <dbReference type="ChEBI" id="CHEBI:60240"/>
    </cofactor>
</comment>
<protein>
    <recommendedName>
        <fullName evidence="6">Ribonuclease D</fullName>
        <shortName evidence="6">RNase D</shortName>
        <ecNumber evidence="6">3.1.13.5</ecNumber>
    </recommendedName>
</protein>
<reference evidence="8 9" key="1">
    <citation type="submission" date="2018-06" db="EMBL/GenBank/DDBJ databases">
        <authorList>
            <consortium name="Pathogen Informatics"/>
            <person name="Doyle S."/>
        </authorList>
    </citation>
    <scope>NUCLEOTIDE SEQUENCE [LARGE SCALE GENOMIC DNA]</scope>
    <source>
        <strain evidence="8 9">NCTC10975</strain>
    </source>
</reference>
<dbReference type="Proteomes" id="UP000251485">
    <property type="component" value="Unassembled WGS sequence"/>
</dbReference>
<evidence type="ECO:0000259" key="7">
    <source>
        <dbReference type="PROSITE" id="PS50967"/>
    </source>
</evidence>
<dbReference type="InterPro" id="IPR036397">
    <property type="entry name" value="RNaseH_sf"/>
</dbReference>
<evidence type="ECO:0000313" key="8">
    <source>
        <dbReference type="EMBL" id="SPY96320.1"/>
    </source>
</evidence>
<feature type="domain" description="HRDC" evidence="7">
    <location>
        <begin position="237"/>
        <end position="316"/>
    </location>
</feature>
<evidence type="ECO:0000313" key="9">
    <source>
        <dbReference type="Proteomes" id="UP000251485"/>
    </source>
</evidence>
<dbReference type="Pfam" id="PF00570">
    <property type="entry name" value="HRDC"/>
    <property type="match status" value="1"/>
</dbReference>
<evidence type="ECO:0000256" key="1">
    <source>
        <dbReference type="ARBA" id="ARBA00022490"/>
    </source>
</evidence>
<comment type="subcellular location">
    <subcellularLocation>
        <location evidence="6">Cytoplasm</location>
    </subcellularLocation>
</comment>
<evidence type="ECO:0000256" key="5">
    <source>
        <dbReference type="ARBA" id="ARBA00022839"/>
    </source>
</evidence>
<evidence type="ECO:0000256" key="4">
    <source>
        <dbReference type="ARBA" id="ARBA00022801"/>
    </source>
</evidence>
<dbReference type="FunFam" id="3.30.420.10:FF:000060">
    <property type="entry name" value="Ribonuclease D"/>
    <property type="match status" value="1"/>
</dbReference>
<dbReference type="InterPro" id="IPR010997">
    <property type="entry name" value="HRDC-like_sf"/>
</dbReference>
<accession>A0A2X2DP40</accession>
<sequence length="399" mass="45473">MINSPVYTGVFVFTKKSLDIKTQEKPVLNYQFITTNTALEDVCKAASEVSQIALDTEFVRIRTYYPHLGLIQMYDGKQISLIDPLTITEWTPFVELLTNPAVLKYLHAGSEDLEVFSHQFGCVPTPMIDTQVVAAFLGYPISCGFATLVEKYEHIALDKSESRTDWLARPLTEKQCQYASGDVFYLLPLAKKLIAQAQEAGYMDAIVDECEMIAERRQETVSPELAYRDIGNAWQLRGQQLACLKMLAEWRLNQARARDMALNFVVREEHLWSVARYLPTSLAELDALSLSGQEIRCHGRRLLDFVAKAKQIKDEDCPEPIGNLIEQPNYKKAFKAIKTVIQEVSEGQRYNPELLASRRQINQLLNIHWKIKTGEPELLSRWRKALLAEKITAILAQYP</sequence>
<dbReference type="GO" id="GO:0005737">
    <property type="term" value="C:cytoplasm"/>
    <property type="evidence" value="ECO:0007669"/>
    <property type="project" value="UniProtKB-SubCell"/>
</dbReference>
<dbReference type="NCBIfam" id="TIGR01388">
    <property type="entry name" value="rnd"/>
    <property type="match status" value="1"/>
</dbReference>
<dbReference type="InterPro" id="IPR048579">
    <property type="entry name" value="RNAseD_HRDC_C"/>
</dbReference>
<dbReference type="GO" id="GO:0000166">
    <property type="term" value="F:nucleotide binding"/>
    <property type="evidence" value="ECO:0007669"/>
    <property type="project" value="InterPro"/>
</dbReference>
<organism evidence="8 9">
    <name type="scientific">Proteus mirabilis</name>
    <dbReference type="NCBI Taxonomy" id="584"/>
    <lineage>
        <taxon>Bacteria</taxon>
        <taxon>Pseudomonadati</taxon>
        <taxon>Pseudomonadota</taxon>
        <taxon>Gammaproteobacteria</taxon>
        <taxon>Enterobacterales</taxon>
        <taxon>Morganellaceae</taxon>
        <taxon>Proteus</taxon>
    </lineage>
</organism>
<dbReference type="InterPro" id="IPR002121">
    <property type="entry name" value="HRDC_dom"/>
</dbReference>
<dbReference type="InterPro" id="IPR006292">
    <property type="entry name" value="RNase_D"/>
</dbReference>
<dbReference type="GO" id="GO:0042780">
    <property type="term" value="P:tRNA 3'-end processing"/>
    <property type="evidence" value="ECO:0007669"/>
    <property type="project" value="UniProtKB-UniRule"/>
</dbReference>
<keyword evidence="4 6" id="KW-0378">Hydrolase</keyword>
<dbReference type="InterPro" id="IPR044876">
    <property type="entry name" value="HRDC_dom_sf"/>
</dbReference>
<dbReference type="EC" id="3.1.13.5" evidence="6"/>
<evidence type="ECO:0000256" key="3">
    <source>
        <dbReference type="ARBA" id="ARBA00022722"/>
    </source>
</evidence>
<dbReference type="AlphaFoldDB" id="A0A2X2DP40"/>
<keyword evidence="5 6" id="KW-0269">Exonuclease</keyword>
<dbReference type="SUPFAM" id="SSF53098">
    <property type="entry name" value="Ribonuclease H-like"/>
    <property type="match status" value="1"/>
</dbReference>
<dbReference type="PANTHER" id="PTHR47649">
    <property type="entry name" value="RIBONUCLEASE D"/>
    <property type="match status" value="1"/>
</dbReference>
<dbReference type="Gene3D" id="1.10.150.80">
    <property type="entry name" value="HRDC domain"/>
    <property type="match status" value="2"/>
</dbReference>
<name>A0A2X2DP40_PROMI</name>
<dbReference type="SMART" id="SM00474">
    <property type="entry name" value="35EXOc"/>
    <property type="match status" value="1"/>
</dbReference>
<comment type="similarity">
    <text evidence="6">Belongs to the RNase D family.</text>
</comment>
<dbReference type="InterPro" id="IPR002562">
    <property type="entry name" value="3'-5'_exonuclease_dom"/>
</dbReference>
<keyword evidence="2 6" id="KW-0819">tRNA processing</keyword>
<gene>
    <name evidence="6 8" type="primary">rnd</name>
    <name evidence="8" type="ORF">NCTC10975_02031</name>
</gene>
<dbReference type="GO" id="GO:0008408">
    <property type="term" value="F:3'-5' exonuclease activity"/>
    <property type="evidence" value="ECO:0007669"/>
    <property type="project" value="InterPro"/>
</dbReference>
<dbReference type="HAMAP" id="MF_01899">
    <property type="entry name" value="RNase_D"/>
    <property type="match status" value="1"/>
</dbReference>
<dbReference type="SUPFAM" id="SSF47819">
    <property type="entry name" value="HRDC-like"/>
    <property type="match status" value="2"/>
</dbReference>
<comment type="function">
    <text evidence="6">Exonuclease involved in the 3' processing of various precursor tRNAs. Initiates hydrolysis at the 3'-terminus of an RNA molecule and releases 5'-mononucleotides.</text>
</comment>
<dbReference type="GO" id="GO:0033890">
    <property type="term" value="F:ribonuclease D activity"/>
    <property type="evidence" value="ECO:0007669"/>
    <property type="project" value="UniProtKB-UniRule"/>
</dbReference>
<dbReference type="InterPro" id="IPR012337">
    <property type="entry name" value="RNaseH-like_sf"/>
</dbReference>
<dbReference type="Pfam" id="PF21293">
    <property type="entry name" value="RNAseD_HRDC_C"/>
    <property type="match status" value="1"/>
</dbReference>
<dbReference type="SMART" id="SM00341">
    <property type="entry name" value="HRDC"/>
    <property type="match status" value="1"/>
</dbReference>
<keyword evidence="1 6" id="KW-0963">Cytoplasm</keyword>
<keyword evidence="3 6" id="KW-0540">Nuclease</keyword>
<dbReference type="CDD" id="cd06142">
    <property type="entry name" value="RNaseD_exo"/>
    <property type="match status" value="1"/>
</dbReference>
<comment type="catalytic activity">
    <reaction evidence="6">
        <text>Exonucleolytic cleavage that removes extra residues from the 3'-terminus of tRNA to produce 5'-mononucleotides.</text>
        <dbReference type="EC" id="3.1.13.5"/>
    </reaction>
</comment>
<dbReference type="GO" id="GO:0003676">
    <property type="term" value="F:nucleic acid binding"/>
    <property type="evidence" value="ECO:0007669"/>
    <property type="project" value="InterPro"/>
</dbReference>